<evidence type="ECO:0000256" key="2">
    <source>
        <dbReference type="RuleBase" id="RU003682"/>
    </source>
</evidence>
<gene>
    <name evidence="5" type="ORF">CkaCkLH20_12092</name>
</gene>
<organism evidence="5 6">
    <name type="scientific">Colletotrichum karsti</name>
    <dbReference type="NCBI Taxonomy" id="1095194"/>
    <lineage>
        <taxon>Eukaryota</taxon>
        <taxon>Fungi</taxon>
        <taxon>Dikarya</taxon>
        <taxon>Ascomycota</taxon>
        <taxon>Pezizomycotina</taxon>
        <taxon>Sordariomycetes</taxon>
        <taxon>Hypocreomycetidae</taxon>
        <taxon>Glomerellales</taxon>
        <taxon>Glomerellaceae</taxon>
        <taxon>Colletotrichum</taxon>
        <taxon>Colletotrichum boninense species complex</taxon>
    </lineage>
</organism>
<dbReference type="Gene3D" id="2.60.120.330">
    <property type="entry name" value="B-lactam Antibiotic, Isopenicillin N Synthase, Chain"/>
    <property type="match status" value="1"/>
</dbReference>
<evidence type="ECO:0000313" key="5">
    <source>
        <dbReference type="EMBL" id="KAF9870425.1"/>
    </source>
</evidence>
<dbReference type="OrthoDB" id="288590at2759"/>
<dbReference type="RefSeq" id="XP_038739886.1">
    <property type="nucleotide sequence ID" value="XM_038894806.1"/>
</dbReference>
<protein>
    <submittedName>
        <fullName evidence="5">Clavaminate synthase-like protein</fullName>
    </submittedName>
</protein>
<dbReference type="PROSITE" id="PS51471">
    <property type="entry name" value="FE2OG_OXY"/>
    <property type="match status" value="1"/>
</dbReference>
<dbReference type="GeneID" id="62167880"/>
<keyword evidence="2" id="KW-0479">Metal-binding</keyword>
<feature type="domain" description="Fe2OG dioxygenase" evidence="4">
    <location>
        <begin position="169"/>
        <end position="295"/>
    </location>
</feature>
<reference evidence="5" key="1">
    <citation type="submission" date="2020-03" db="EMBL/GenBank/DDBJ databases">
        <authorList>
            <person name="He L."/>
        </authorList>
    </citation>
    <scope>NUCLEOTIDE SEQUENCE</scope>
    <source>
        <strain evidence="5">CkLH20</strain>
    </source>
</reference>
<sequence length="336" mass="37095">MSSTTTTQSLPAEVSPAATFPEGLPTVELPRISLRGLLENDETEMLKIFDICLTTGFFYLNLQDHPDGQRLWEKACRICEVGKQTLPKLDMDTKLSYKARERTGVFDMGYKCPSISKTGEPKFSEAFNELFGSILTHGNEICRVLLGALEKHLQLDSGKLSSLHRVQDPSNDFLRVLRYPATLPGDDPNAAKFPPHRDSVSVAILFTWVGGLQILEPGSSSNPVTGGYDESAWRWVEPVDGHVIVNLGDALAVLTNEVLKSGFHRVIGAPGNQARLDKYSVLLGYRPALNTPMRPLPSPVIPPLSDELAAAPIQTCEEWGAQRVQKVYQVLEQRKT</sequence>
<evidence type="ECO:0000256" key="1">
    <source>
        <dbReference type="ARBA" id="ARBA00008056"/>
    </source>
</evidence>
<dbReference type="InterPro" id="IPR044861">
    <property type="entry name" value="IPNS-like_FE2OG_OXY"/>
</dbReference>
<comment type="caution">
    <text evidence="5">The sequence shown here is derived from an EMBL/GenBank/DDBJ whole genome shotgun (WGS) entry which is preliminary data.</text>
</comment>
<dbReference type="GO" id="GO:0046872">
    <property type="term" value="F:metal ion binding"/>
    <property type="evidence" value="ECO:0007669"/>
    <property type="project" value="UniProtKB-KW"/>
</dbReference>
<dbReference type="Proteomes" id="UP000781932">
    <property type="component" value="Unassembled WGS sequence"/>
</dbReference>
<dbReference type="SUPFAM" id="SSF51197">
    <property type="entry name" value="Clavaminate synthase-like"/>
    <property type="match status" value="1"/>
</dbReference>
<keyword evidence="2" id="KW-0560">Oxidoreductase</keyword>
<evidence type="ECO:0000313" key="6">
    <source>
        <dbReference type="Proteomes" id="UP000781932"/>
    </source>
</evidence>
<dbReference type="Pfam" id="PF03171">
    <property type="entry name" value="2OG-FeII_Oxy"/>
    <property type="match status" value="1"/>
</dbReference>
<dbReference type="AlphaFoldDB" id="A0A9P6HUR3"/>
<accession>A0A9P6HUR3</accession>
<keyword evidence="6" id="KW-1185">Reference proteome</keyword>
<name>A0A9P6HUR3_9PEZI</name>
<reference evidence="5" key="2">
    <citation type="submission" date="2020-11" db="EMBL/GenBank/DDBJ databases">
        <title>Whole genome sequencing of Colletotrichum sp.</title>
        <authorList>
            <person name="Li H."/>
        </authorList>
    </citation>
    <scope>NUCLEOTIDE SEQUENCE</scope>
    <source>
        <strain evidence="5">CkLH20</strain>
    </source>
</reference>
<evidence type="ECO:0000256" key="3">
    <source>
        <dbReference type="SAM" id="MobiDB-lite"/>
    </source>
</evidence>
<keyword evidence="2" id="KW-0408">Iron</keyword>
<feature type="region of interest" description="Disordered" evidence="3">
    <location>
        <begin position="1"/>
        <end position="21"/>
    </location>
</feature>
<dbReference type="InterPro" id="IPR027443">
    <property type="entry name" value="IPNS-like_sf"/>
</dbReference>
<feature type="compositionally biased region" description="Polar residues" evidence="3">
    <location>
        <begin position="1"/>
        <end position="10"/>
    </location>
</feature>
<dbReference type="InterPro" id="IPR050231">
    <property type="entry name" value="Iron_ascorbate_oxido_reductase"/>
</dbReference>
<comment type="similarity">
    <text evidence="1 2">Belongs to the iron/ascorbate-dependent oxidoreductase family.</text>
</comment>
<proteinExistence type="inferred from homology"/>
<dbReference type="GO" id="GO:0016491">
    <property type="term" value="F:oxidoreductase activity"/>
    <property type="evidence" value="ECO:0007669"/>
    <property type="project" value="UniProtKB-KW"/>
</dbReference>
<evidence type="ECO:0000259" key="4">
    <source>
        <dbReference type="PROSITE" id="PS51471"/>
    </source>
</evidence>
<dbReference type="PANTHER" id="PTHR47990">
    <property type="entry name" value="2-OXOGLUTARATE (2OG) AND FE(II)-DEPENDENT OXYGENASE SUPERFAMILY PROTEIN-RELATED"/>
    <property type="match status" value="1"/>
</dbReference>
<dbReference type="InterPro" id="IPR005123">
    <property type="entry name" value="Oxoglu/Fe-dep_dioxygenase_dom"/>
</dbReference>
<dbReference type="EMBL" id="JAATWM020000054">
    <property type="protein sequence ID" value="KAF9870425.1"/>
    <property type="molecule type" value="Genomic_DNA"/>
</dbReference>